<name>A0A336KSD9_CULSO</name>
<dbReference type="Gene3D" id="1.10.238.20">
    <property type="entry name" value="Pheromone/general odorant binding protein domain"/>
    <property type="match status" value="1"/>
</dbReference>
<proteinExistence type="inferred from homology"/>
<evidence type="ECO:0000313" key="4">
    <source>
        <dbReference type="EMBL" id="SSX07287.1"/>
    </source>
</evidence>
<keyword evidence="3" id="KW-0964">Secreted</keyword>
<evidence type="ECO:0000313" key="5">
    <source>
        <dbReference type="EMBL" id="SSX27629.1"/>
    </source>
</evidence>
<dbReference type="EMBL" id="UFQT01000848">
    <property type="protein sequence ID" value="SSX27629.1"/>
    <property type="molecule type" value="Genomic_DNA"/>
</dbReference>
<dbReference type="EMBL" id="UFQS01000848">
    <property type="protein sequence ID" value="SSX07287.1"/>
    <property type="molecule type" value="Genomic_DNA"/>
</dbReference>
<dbReference type="VEuPathDB" id="VectorBase:CSON014685"/>
<accession>A0A336KSD9</accession>
<dbReference type="OMA" id="DLTSMCY"/>
<dbReference type="Pfam" id="PF01395">
    <property type="entry name" value="PBP_GOBP"/>
    <property type="match status" value="1"/>
</dbReference>
<dbReference type="AlphaFoldDB" id="A0A336KSD9"/>
<gene>
    <name evidence="4" type="primary">CSON014685</name>
</gene>
<dbReference type="SUPFAM" id="SSF47565">
    <property type="entry name" value="Insect pheromone/odorant-binding proteins"/>
    <property type="match status" value="1"/>
</dbReference>
<protein>
    <submittedName>
        <fullName evidence="4">CSON014685 protein</fullName>
    </submittedName>
</protein>
<organism evidence="4">
    <name type="scientific">Culicoides sonorensis</name>
    <name type="common">Biting midge</name>
    <dbReference type="NCBI Taxonomy" id="179676"/>
    <lineage>
        <taxon>Eukaryota</taxon>
        <taxon>Metazoa</taxon>
        <taxon>Ecdysozoa</taxon>
        <taxon>Arthropoda</taxon>
        <taxon>Hexapoda</taxon>
        <taxon>Insecta</taxon>
        <taxon>Pterygota</taxon>
        <taxon>Neoptera</taxon>
        <taxon>Endopterygota</taxon>
        <taxon>Diptera</taxon>
        <taxon>Nematocera</taxon>
        <taxon>Chironomoidea</taxon>
        <taxon>Ceratopogonidae</taxon>
        <taxon>Ceratopogoninae</taxon>
        <taxon>Culicoides</taxon>
        <taxon>Monoculicoides</taxon>
    </lineage>
</organism>
<dbReference type="GO" id="GO:0005576">
    <property type="term" value="C:extracellular region"/>
    <property type="evidence" value="ECO:0007669"/>
    <property type="project" value="UniProtKB-SubCell"/>
</dbReference>
<sequence length="161" mass="18445">MYKKLIILIGFVFLSGFLIETTYGLASPLPLPRPLDTQNFDTGKSNSSSSDLKQIYSKCNETFKILPEYLNELNETGSFPDEAEKVPMCFIKCYLENIGIWLRNNTVNRERAIELQWADTNDDIDECLPEIMGDTECEKAYYLTRCIVTRALVDGRGHDNR</sequence>
<comment type="subcellular location">
    <subcellularLocation>
        <location evidence="1">Secreted</location>
    </subcellularLocation>
</comment>
<evidence type="ECO:0000256" key="2">
    <source>
        <dbReference type="ARBA" id="ARBA00008098"/>
    </source>
</evidence>
<evidence type="ECO:0000256" key="1">
    <source>
        <dbReference type="ARBA" id="ARBA00004613"/>
    </source>
</evidence>
<dbReference type="InterPro" id="IPR006170">
    <property type="entry name" value="PBP/GOBP"/>
</dbReference>
<evidence type="ECO:0000256" key="3">
    <source>
        <dbReference type="ARBA" id="ARBA00022525"/>
    </source>
</evidence>
<reference evidence="5" key="2">
    <citation type="submission" date="2018-07" db="EMBL/GenBank/DDBJ databases">
        <authorList>
            <person name="Quirk P.G."/>
            <person name="Krulwich T.A."/>
        </authorList>
    </citation>
    <scope>NUCLEOTIDE SEQUENCE</scope>
</reference>
<comment type="similarity">
    <text evidence="2">Belongs to the PBP/GOBP family.</text>
</comment>
<reference evidence="4" key="1">
    <citation type="submission" date="2018-04" db="EMBL/GenBank/DDBJ databases">
        <authorList>
            <person name="Go L.Y."/>
            <person name="Mitchell J.A."/>
        </authorList>
    </citation>
    <scope>NUCLEOTIDE SEQUENCE</scope>
    <source>
        <tissue evidence="4">Whole organism</tissue>
    </source>
</reference>
<dbReference type="CDD" id="cd23992">
    <property type="entry name" value="PBP_GOBP"/>
    <property type="match status" value="1"/>
</dbReference>
<dbReference type="GO" id="GO:0005549">
    <property type="term" value="F:odorant binding"/>
    <property type="evidence" value="ECO:0007669"/>
    <property type="project" value="InterPro"/>
</dbReference>
<dbReference type="InterPro" id="IPR036728">
    <property type="entry name" value="PBP_GOBP_sf"/>
</dbReference>